<evidence type="ECO:0000313" key="3">
    <source>
        <dbReference type="Proteomes" id="UP000439986"/>
    </source>
</evidence>
<evidence type="ECO:0008006" key="4">
    <source>
        <dbReference type="Google" id="ProtNLM"/>
    </source>
</evidence>
<feature type="chain" id="PRO_5033000207" description="DUF4189 domain-containing protein" evidence="1">
    <location>
        <begin position="27"/>
        <end position="138"/>
    </location>
</feature>
<feature type="signal peptide" evidence="1">
    <location>
        <begin position="1"/>
        <end position="26"/>
    </location>
</feature>
<keyword evidence="1" id="KW-0732">Signal</keyword>
<dbReference type="Proteomes" id="UP000439986">
    <property type="component" value="Unassembled WGS sequence"/>
</dbReference>
<proteinExistence type="predicted"/>
<evidence type="ECO:0000313" key="2">
    <source>
        <dbReference type="EMBL" id="MRW86864.1"/>
    </source>
</evidence>
<dbReference type="AlphaFoldDB" id="A0A844DFL2"/>
<sequence length="138" mass="14333">MNILPRLRSLRLATASLLILSACAGARPPAAENASVSLWQQVQAANTRLSCDNDSQCHSLGVGAKACGGPENYIAWSSKDGDGARLKALVGQHVAARRAEDNRQGMMSTCSVVSDPGASCQAGVCALNQRTVSEPPAQ</sequence>
<protein>
    <recommendedName>
        <fullName evidence="4">DUF4189 domain-containing protein</fullName>
    </recommendedName>
</protein>
<accession>A0A844DFL2</accession>
<reference evidence="2 3" key="1">
    <citation type="submission" date="2019-11" db="EMBL/GenBank/DDBJ databases">
        <title>Novel species isolated from a subtropical stream in China.</title>
        <authorList>
            <person name="Lu H."/>
        </authorList>
    </citation>
    <scope>NUCLEOTIDE SEQUENCE [LARGE SCALE GENOMIC DNA]</scope>
    <source>
        <strain evidence="2 3">FT26W</strain>
    </source>
</reference>
<dbReference type="RefSeq" id="WP_154360121.1">
    <property type="nucleotide sequence ID" value="NZ_WKJL01000020.1"/>
</dbReference>
<comment type="caution">
    <text evidence="2">The sequence shown here is derived from an EMBL/GenBank/DDBJ whole genome shotgun (WGS) entry which is preliminary data.</text>
</comment>
<name>A0A844DFL2_9BURK</name>
<organism evidence="2 3">
    <name type="scientific">Duganella aquatilis</name>
    <dbReference type="NCBI Taxonomy" id="2666082"/>
    <lineage>
        <taxon>Bacteria</taxon>
        <taxon>Pseudomonadati</taxon>
        <taxon>Pseudomonadota</taxon>
        <taxon>Betaproteobacteria</taxon>
        <taxon>Burkholderiales</taxon>
        <taxon>Oxalobacteraceae</taxon>
        <taxon>Telluria group</taxon>
        <taxon>Duganella</taxon>
    </lineage>
</organism>
<keyword evidence="3" id="KW-1185">Reference proteome</keyword>
<dbReference type="EMBL" id="WKJL01000020">
    <property type="protein sequence ID" value="MRW86864.1"/>
    <property type="molecule type" value="Genomic_DNA"/>
</dbReference>
<evidence type="ECO:0000256" key="1">
    <source>
        <dbReference type="SAM" id="SignalP"/>
    </source>
</evidence>
<gene>
    <name evidence="2" type="ORF">GJ698_22610</name>
</gene>